<protein>
    <recommendedName>
        <fullName evidence="2">D-aminoacyl-tRNA deacylase</fullName>
        <shortName evidence="2">DTD</shortName>
        <ecNumber evidence="2">3.1.1.96</ecNumber>
    </recommendedName>
    <alternativeName>
        <fullName evidence="2">Gly-tRNA(Ala) deacylase</fullName>
        <ecNumber evidence="2">3.1.1.-</ecNumber>
    </alternativeName>
</protein>
<dbReference type="GO" id="GO:0043908">
    <property type="term" value="F:Ser(Gly)-tRNA(Ala) hydrolase activity"/>
    <property type="evidence" value="ECO:0007669"/>
    <property type="project" value="UniProtKB-UniRule"/>
</dbReference>
<evidence type="ECO:0000313" key="3">
    <source>
        <dbReference type="EMBL" id="RRD74704.1"/>
    </source>
</evidence>
<evidence type="ECO:0000256" key="1">
    <source>
        <dbReference type="ARBA" id="ARBA00009673"/>
    </source>
</evidence>
<dbReference type="NCBIfam" id="TIGR00256">
    <property type="entry name" value="D-aminoacyl-tRNA deacylase"/>
    <property type="match status" value="1"/>
</dbReference>
<dbReference type="Proteomes" id="UP000279860">
    <property type="component" value="Unassembled WGS sequence"/>
</dbReference>
<dbReference type="PANTHER" id="PTHR10472:SF5">
    <property type="entry name" value="D-AMINOACYL-TRNA DEACYLASE 1"/>
    <property type="match status" value="1"/>
</dbReference>
<comment type="caution">
    <text evidence="3">The sequence shown here is derived from an EMBL/GenBank/DDBJ whole genome shotgun (WGS) entry which is preliminary data.</text>
</comment>
<comment type="function">
    <text evidence="2">An aminoacyl-tRNA editing enzyme that deacylates mischarged D-aminoacyl-tRNAs. Also deacylates mischarged glycyl-tRNA(Ala), protecting cells against glycine mischarging by AlaRS. Acts via tRNA-based rather than protein-based catalysis; rejects L-amino acids rather than detecting D-amino acids in the active site. By recycling D-aminoacyl-tRNA to D-amino acids and free tRNA molecules, this enzyme counteracts the toxicity associated with the formation of D-aminoacyl-tRNA entities in vivo and helps enforce protein L-homochirality.</text>
</comment>
<dbReference type="EC" id="3.1.1.-" evidence="2"/>
<comment type="catalytic activity">
    <reaction evidence="2">
        <text>a D-aminoacyl-tRNA + H2O = a tRNA + a D-alpha-amino acid + H(+)</text>
        <dbReference type="Rhea" id="RHEA:13953"/>
        <dbReference type="Rhea" id="RHEA-COMP:10123"/>
        <dbReference type="Rhea" id="RHEA-COMP:10124"/>
        <dbReference type="ChEBI" id="CHEBI:15377"/>
        <dbReference type="ChEBI" id="CHEBI:15378"/>
        <dbReference type="ChEBI" id="CHEBI:59871"/>
        <dbReference type="ChEBI" id="CHEBI:78442"/>
        <dbReference type="ChEBI" id="CHEBI:79333"/>
        <dbReference type="EC" id="3.1.1.96"/>
    </reaction>
</comment>
<reference evidence="3 4" key="1">
    <citation type="submission" date="2018-11" db="EMBL/GenBank/DDBJ databases">
        <title>Genomes From Bacteria Associated with the Canine Oral Cavity: a Test Case for Automated Genome-Based Taxonomic Assignment.</title>
        <authorList>
            <person name="Coil D.A."/>
            <person name="Jospin G."/>
            <person name="Darling A.E."/>
            <person name="Wallis C."/>
            <person name="Davis I.J."/>
            <person name="Harris S."/>
            <person name="Eisen J.A."/>
            <person name="Holcombe L.J."/>
            <person name="O'Flynn C."/>
        </authorList>
    </citation>
    <scope>NUCLEOTIDE SEQUENCE [LARGE SCALE GENOMIC DNA]</scope>
    <source>
        <strain evidence="3 4">OH1426_COT-023</strain>
    </source>
</reference>
<keyword evidence="2" id="KW-0963">Cytoplasm</keyword>
<dbReference type="EC" id="3.1.1.96" evidence="2"/>
<comment type="subcellular location">
    <subcellularLocation>
        <location evidence="2">Cytoplasm</location>
    </subcellularLocation>
</comment>
<dbReference type="Gene3D" id="3.50.80.10">
    <property type="entry name" value="D-tyrosyl-tRNA(Tyr) deacylase"/>
    <property type="match status" value="1"/>
</dbReference>
<dbReference type="RefSeq" id="WP_124790112.1">
    <property type="nucleotide sequence ID" value="NZ_RQYN01000025.1"/>
</dbReference>
<keyword evidence="2" id="KW-0694">RNA-binding</keyword>
<comment type="domain">
    <text evidence="2">A Gly-cisPro motif from one monomer fits into the active site of the other monomer to allow specific chiral rejection of L-amino acids.</text>
</comment>
<evidence type="ECO:0000313" key="4">
    <source>
        <dbReference type="Proteomes" id="UP000279860"/>
    </source>
</evidence>
<comment type="subunit">
    <text evidence="2">Homodimer.</text>
</comment>
<organism evidence="3 4">
    <name type="scientific">Tannerella forsythia</name>
    <name type="common">Bacteroides forsythus</name>
    <dbReference type="NCBI Taxonomy" id="28112"/>
    <lineage>
        <taxon>Bacteria</taxon>
        <taxon>Pseudomonadati</taxon>
        <taxon>Bacteroidota</taxon>
        <taxon>Bacteroidia</taxon>
        <taxon>Bacteroidales</taxon>
        <taxon>Tannerellaceae</taxon>
        <taxon>Tannerella</taxon>
    </lineage>
</organism>
<name>A0A3P1YUF2_TANFO</name>
<dbReference type="GO" id="GO:0019478">
    <property type="term" value="P:D-amino acid catabolic process"/>
    <property type="evidence" value="ECO:0007669"/>
    <property type="project" value="UniProtKB-UniRule"/>
</dbReference>
<evidence type="ECO:0000256" key="2">
    <source>
        <dbReference type="HAMAP-Rule" id="MF_00518"/>
    </source>
</evidence>
<keyword evidence="2" id="KW-0820">tRNA-binding</keyword>
<dbReference type="AlphaFoldDB" id="A0A3P1YUF2"/>
<dbReference type="HAMAP" id="MF_00518">
    <property type="entry name" value="Deacylase_Dtd"/>
    <property type="match status" value="1"/>
</dbReference>
<comment type="similarity">
    <text evidence="1 2">Belongs to the DTD family.</text>
</comment>
<dbReference type="SUPFAM" id="SSF69500">
    <property type="entry name" value="DTD-like"/>
    <property type="match status" value="1"/>
</dbReference>
<dbReference type="Pfam" id="PF02580">
    <property type="entry name" value="Tyr_Deacylase"/>
    <property type="match status" value="1"/>
</dbReference>
<dbReference type="GO" id="GO:0000049">
    <property type="term" value="F:tRNA binding"/>
    <property type="evidence" value="ECO:0007669"/>
    <property type="project" value="UniProtKB-UniRule"/>
</dbReference>
<comment type="catalytic activity">
    <reaction evidence="2">
        <text>glycyl-tRNA(Ala) + H2O = tRNA(Ala) + glycine + H(+)</text>
        <dbReference type="Rhea" id="RHEA:53744"/>
        <dbReference type="Rhea" id="RHEA-COMP:9657"/>
        <dbReference type="Rhea" id="RHEA-COMP:13640"/>
        <dbReference type="ChEBI" id="CHEBI:15377"/>
        <dbReference type="ChEBI" id="CHEBI:15378"/>
        <dbReference type="ChEBI" id="CHEBI:57305"/>
        <dbReference type="ChEBI" id="CHEBI:78442"/>
        <dbReference type="ChEBI" id="CHEBI:78522"/>
    </reaction>
</comment>
<sequence>MRTIIQRVQHASVTIDGTIRSEIGKGLLILVGFEDSDTDKEILRMAKKIVNMRIFDDDEGVMNRSVFEIGGEILIVSQFTLYASTKKGNRPSYIRAAKPDIAIPLYGLFCKEVEIQLGHEVKTGVFGADMKVHLSNDGPVTIIVDTKDGIVKYI</sequence>
<dbReference type="PANTHER" id="PTHR10472">
    <property type="entry name" value="D-TYROSYL-TRNA TYR DEACYLASE"/>
    <property type="match status" value="1"/>
</dbReference>
<dbReference type="InterPro" id="IPR023509">
    <property type="entry name" value="DTD-like_sf"/>
</dbReference>
<dbReference type="InterPro" id="IPR003732">
    <property type="entry name" value="Daa-tRNA_deacyls_DTD"/>
</dbReference>
<accession>A0A3P1YUF2</accession>
<dbReference type="GO" id="GO:0005737">
    <property type="term" value="C:cytoplasm"/>
    <property type="evidence" value="ECO:0007669"/>
    <property type="project" value="UniProtKB-SubCell"/>
</dbReference>
<feature type="short sequence motif" description="Gly-cisPro motif, important for rejection of L-amino acids" evidence="2">
    <location>
        <begin position="138"/>
        <end position="139"/>
    </location>
</feature>
<gene>
    <name evidence="2" type="primary">dtd</name>
    <name evidence="3" type="ORF">EII41_07745</name>
</gene>
<dbReference type="FunFam" id="3.50.80.10:FF:000001">
    <property type="entry name" value="D-aminoacyl-tRNA deacylase"/>
    <property type="match status" value="1"/>
</dbReference>
<proteinExistence type="inferred from homology"/>
<dbReference type="GO" id="GO:0051500">
    <property type="term" value="F:D-tyrosyl-tRNA(Tyr) deacylase activity"/>
    <property type="evidence" value="ECO:0007669"/>
    <property type="project" value="TreeGrafter"/>
</dbReference>
<dbReference type="EMBL" id="RQYN01000025">
    <property type="protein sequence ID" value="RRD74704.1"/>
    <property type="molecule type" value="Genomic_DNA"/>
</dbReference>
<dbReference type="GO" id="GO:0106026">
    <property type="term" value="F:Gly-tRNA(Ala) deacylase activity"/>
    <property type="evidence" value="ECO:0007669"/>
    <property type="project" value="UniProtKB-UniRule"/>
</dbReference>
<keyword evidence="2 3" id="KW-0378">Hydrolase</keyword>